<evidence type="ECO:0000256" key="7">
    <source>
        <dbReference type="SAM" id="Phobius"/>
    </source>
</evidence>
<feature type="transmembrane region" description="Helical" evidence="7">
    <location>
        <begin position="6"/>
        <end position="21"/>
    </location>
</feature>
<gene>
    <name evidence="8" type="ORF">A8135_11940</name>
</gene>
<evidence type="ECO:0000256" key="2">
    <source>
        <dbReference type="ARBA" id="ARBA00010388"/>
    </source>
</evidence>
<evidence type="ECO:0000256" key="5">
    <source>
        <dbReference type="ARBA" id="ARBA00022989"/>
    </source>
</evidence>
<evidence type="ECO:0000256" key="3">
    <source>
        <dbReference type="ARBA" id="ARBA00022475"/>
    </source>
</evidence>
<reference evidence="8 9" key="1">
    <citation type="submission" date="2016-05" db="EMBL/GenBank/DDBJ databases">
        <authorList>
            <person name="Prochazka B."/>
            <person name="Indra A."/>
            <person name="Hasenberger P."/>
            <person name="Blaschitz M."/>
            <person name="Wagner L."/>
            <person name="Wewalka G."/>
            <person name="Sorschag S."/>
            <person name="Schmid D."/>
            <person name="Ruppitsch W."/>
        </authorList>
    </citation>
    <scope>NUCLEOTIDE SEQUENCE [LARGE SCALE GENOMIC DNA]</scope>
    <source>
        <strain evidence="8 9">974010_12</strain>
    </source>
</reference>
<evidence type="ECO:0000256" key="1">
    <source>
        <dbReference type="ARBA" id="ARBA00004651"/>
    </source>
</evidence>
<comment type="similarity">
    <text evidence="2">Belongs to the CPA3 antiporters (TC 2.A.63) subunit C family.</text>
</comment>
<evidence type="ECO:0000313" key="8">
    <source>
        <dbReference type="EMBL" id="OCH98263.1"/>
    </source>
</evidence>
<accession>A0ABX2XUX5</accession>
<keyword evidence="6 7" id="KW-0472">Membrane</keyword>
<keyword evidence="9" id="KW-1185">Reference proteome</keyword>
<evidence type="ECO:0000256" key="6">
    <source>
        <dbReference type="ARBA" id="ARBA00023136"/>
    </source>
</evidence>
<dbReference type="InterPro" id="IPR039428">
    <property type="entry name" value="NUOK/Mnh_C1-like"/>
</dbReference>
<name>A0ABX2XUX5_9GAMM</name>
<dbReference type="EMBL" id="LYOZ01000016">
    <property type="protein sequence ID" value="OCH98263.1"/>
    <property type="molecule type" value="Genomic_DNA"/>
</dbReference>
<keyword evidence="4 7" id="KW-0812">Transmembrane</keyword>
<keyword evidence="5 7" id="KW-1133">Transmembrane helix</keyword>
<organism evidence="8 9">
    <name type="scientific">Legionella jamestowniensis</name>
    <dbReference type="NCBI Taxonomy" id="455"/>
    <lineage>
        <taxon>Bacteria</taxon>
        <taxon>Pseudomonadati</taxon>
        <taxon>Pseudomonadota</taxon>
        <taxon>Gammaproteobacteria</taxon>
        <taxon>Legionellales</taxon>
        <taxon>Legionellaceae</taxon>
        <taxon>Legionella</taxon>
    </lineage>
</organism>
<comment type="caution">
    <text evidence="8">The sequence shown here is derived from an EMBL/GenBank/DDBJ whole genome shotgun (WGS) entry which is preliminary data.</text>
</comment>
<dbReference type="Pfam" id="PF00420">
    <property type="entry name" value="Oxidored_q2"/>
    <property type="match status" value="1"/>
</dbReference>
<dbReference type="PANTHER" id="PTHR34583:SF2">
    <property type="entry name" value="ANTIPORTER SUBUNIT MNHC2-RELATED"/>
    <property type="match status" value="1"/>
</dbReference>
<proteinExistence type="inferred from homology"/>
<sequence>MTDMICWLIGILVSISIYLILSRQIMRWLFGIVILSSTINLVIFVAGRLYSSRPSFISQENPVSNEALANPLPQALILTAIVIGFGLLAFSLILVRKLWRTFSTTDSDVVGYPETHPLEEMEKEA</sequence>
<protein>
    <submittedName>
        <fullName evidence="8">Cation:proton antiporter</fullName>
    </submittedName>
</protein>
<comment type="subcellular location">
    <subcellularLocation>
        <location evidence="1">Cell membrane</location>
        <topology evidence="1">Multi-pass membrane protein</topology>
    </subcellularLocation>
</comment>
<keyword evidence="3" id="KW-1003">Cell membrane</keyword>
<dbReference type="Proteomes" id="UP000093336">
    <property type="component" value="Unassembled WGS sequence"/>
</dbReference>
<feature type="transmembrane region" description="Helical" evidence="7">
    <location>
        <begin position="71"/>
        <end position="95"/>
    </location>
</feature>
<dbReference type="Gene3D" id="1.10.287.3510">
    <property type="match status" value="1"/>
</dbReference>
<dbReference type="RefSeq" id="WP_065620669.1">
    <property type="nucleotide sequence ID" value="NZ_LYOZ01000016.1"/>
</dbReference>
<evidence type="ECO:0000313" key="9">
    <source>
        <dbReference type="Proteomes" id="UP000093336"/>
    </source>
</evidence>
<dbReference type="PANTHER" id="PTHR34583">
    <property type="entry name" value="ANTIPORTER SUBUNIT MNHC2-RELATED"/>
    <property type="match status" value="1"/>
</dbReference>
<evidence type="ECO:0000256" key="4">
    <source>
        <dbReference type="ARBA" id="ARBA00022692"/>
    </source>
</evidence>
<feature type="transmembrane region" description="Helical" evidence="7">
    <location>
        <begin position="28"/>
        <end position="51"/>
    </location>
</feature>
<dbReference type="InterPro" id="IPR050601">
    <property type="entry name" value="CPA3_antiporter_subunitC"/>
</dbReference>